<dbReference type="AlphaFoldDB" id="A0A9D1GN93"/>
<evidence type="ECO:0000313" key="3">
    <source>
        <dbReference type="Proteomes" id="UP000886881"/>
    </source>
</evidence>
<feature type="domain" description="Zinc-ribbon" evidence="1">
    <location>
        <begin position="155"/>
        <end position="177"/>
    </location>
</feature>
<dbReference type="Proteomes" id="UP000886881">
    <property type="component" value="Unassembled WGS sequence"/>
</dbReference>
<evidence type="ECO:0000313" key="2">
    <source>
        <dbReference type="EMBL" id="HIT46670.1"/>
    </source>
</evidence>
<dbReference type="InterPro" id="IPR026870">
    <property type="entry name" value="Zinc_ribbon_dom"/>
</dbReference>
<sequence>MSTFSTKKILYGSTSLIPEIAVQIKDAFVRDGYEVRYEALSSGGYDISITKGGFFKTVLGMKTALKVSLLPGDGDIMFEAGIGIWGQQVIPLVISMFFFWPVLLTQSWGLAQQAKLDDKALEIAERVVYAKGASSCGATAVSADPVPSVSDGVRFCTSCGTRNPAGAKFCCGCGKELG</sequence>
<protein>
    <submittedName>
        <fullName evidence="2">Zinc ribbon domain-containing protein</fullName>
    </submittedName>
</protein>
<dbReference type="Pfam" id="PF13240">
    <property type="entry name" value="Zn_Ribbon_1"/>
    <property type="match status" value="1"/>
</dbReference>
<name>A0A9D1GN93_9BACT</name>
<comment type="caution">
    <text evidence="2">The sequence shown here is derived from an EMBL/GenBank/DDBJ whole genome shotgun (WGS) entry which is preliminary data.</text>
</comment>
<reference evidence="2" key="1">
    <citation type="submission" date="2020-10" db="EMBL/GenBank/DDBJ databases">
        <authorList>
            <person name="Gilroy R."/>
        </authorList>
    </citation>
    <scope>NUCLEOTIDE SEQUENCE</scope>
    <source>
        <strain evidence="2">ChiHecec2B26-709</strain>
    </source>
</reference>
<dbReference type="EMBL" id="DVLC01000044">
    <property type="protein sequence ID" value="HIT46670.1"/>
    <property type="molecule type" value="Genomic_DNA"/>
</dbReference>
<gene>
    <name evidence="2" type="ORF">IAC35_02295</name>
</gene>
<accession>A0A9D1GN93</accession>
<organism evidence="2 3">
    <name type="scientific">Candidatus Cryptobacteroides merdipullorum</name>
    <dbReference type="NCBI Taxonomy" id="2840771"/>
    <lineage>
        <taxon>Bacteria</taxon>
        <taxon>Pseudomonadati</taxon>
        <taxon>Bacteroidota</taxon>
        <taxon>Bacteroidia</taxon>
        <taxon>Bacteroidales</taxon>
        <taxon>Candidatus Cryptobacteroides</taxon>
    </lineage>
</organism>
<evidence type="ECO:0000259" key="1">
    <source>
        <dbReference type="Pfam" id="PF13240"/>
    </source>
</evidence>
<proteinExistence type="predicted"/>
<reference evidence="2" key="2">
    <citation type="journal article" date="2021" name="PeerJ">
        <title>Extensive microbial diversity within the chicken gut microbiome revealed by metagenomics and culture.</title>
        <authorList>
            <person name="Gilroy R."/>
            <person name="Ravi A."/>
            <person name="Getino M."/>
            <person name="Pursley I."/>
            <person name="Horton D.L."/>
            <person name="Alikhan N.F."/>
            <person name="Baker D."/>
            <person name="Gharbi K."/>
            <person name="Hall N."/>
            <person name="Watson M."/>
            <person name="Adriaenssens E.M."/>
            <person name="Foster-Nyarko E."/>
            <person name="Jarju S."/>
            <person name="Secka A."/>
            <person name="Antonio M."/>
            <person name="Oren A."/>
            <person name="Chaudhuri R.R."/>
            <person name="La Ragione R."/>
            <person name="Hildebrand F."/>
            <person name="Pallen M.J."/>
        </authorList>
    </citation>
    <scope>NUCLEOTIDE SEQUENCE</scope>
    <source>
        <strain evidence="2">ChiHecec2B26-709</strain>
    </source>
</reference>